<comment type="similarity">
    <text evidence="1 8">Belongs to the TRAFAC class OBG-HflX-like GTPase superfamily. OBG GTPase family.</text>
</comment>
<dbReference type="InterPro" id="IPR006169">
    <property type="entry name" value="GTP1_OBG_dom"/>
</dbReference>
<dbReference type="STRING" id="54.SAMN02745121_01686"/>
<dbReference type="Proteomes" id="UP000199400">
    <property type="component" value="Unassembled WGS sequence"/>
</dbReference>
<feature type="binding site" evidence="8">
    <location>
        <position position="235"/>
    </location>
    <ligand>
        <name>Mg(2+)</name>
        <dbReference type="ChEBI" id="CHEBI:18420"/>
    </ligand>
</feature>
<dbReference type="InterPro" id="IPR045086">
    <property type="entry name" value="OBG_GTPase"/>
</dbReference>
<evidence type="ECO:0000256" key="5">
    <source>
        <dbReference type="ARBA" id="ARBA00022801"/>
    </source>
</evidence>
<feature type="binding site" evidence="8">
    <location>
        <begin position="275"/>
        <end position="278"/>
    </location>
    <ligand>
        <name>GTP</name>
        <dbReference type="ChEBI" id="CHEBI:37565"/>
    </ligand>
</feature>
<dbReference type="Gene3D" id="3.40.50.300">
    <property type="entry name" value="P-loop containing nucleotide triphosphate hydrolases"/>
    <property type="match status" value="1"/>
</dbReference>
<dbReference type="InterPro" id="IPR006073">
    <property type="entry name" value="GTP-bd"/>
</dbReference>
<dbReference type="PROSITE" id="PS51710">
    <property type="entry name" value="G_OBG"/>
    <property type="match status" value="1"/>
</dbReference>
<dbReference type="Gene3D" id="2.70.210.12">
    <property type="entry name" value="GTP1/OBG domain"/>
    <property type="match status" value="1"/>
</dbReference>
<dbReference type="EMBL" id="FOMX01000005">
    <property type="protein sequence ID" value="SFD82877.1"/>
    <property type="molecule type" value="Genomic_DNA"/>
</dbReference>
<feature type="binding site" evidence="8">
    <location>
        <begin position="253"/>
        <end position="257"/>
    </location>
    <ligand>
        <name>GTP</name>
        <dbReference type="ChEBI" id="CHEBI:37565"/>
    </ligand>
</feature>
<dbReference type="SUPFAM" id="SSF52540">
    <property type="entry name" value="P-loop containing nucleoside triphosphate hydrolases"/>
    <property type="match status" value="1"/>
</dbReference>
<keyword evidence="13" id="KW-1185">Reference proteome</keyword>
<dbReference type="InterPro" id="IPR027417">
    <property type="entry name" value="P-loop_NTPase"/>
</dbReference>
<feature type="domain" description="Obg" evidence="11">
    <location>
        <begin position="1"/>
        <end position="221"/>
    </location>
</feature>
<comment type="function">
    <text evidence="8">An essential GTPase which binds GTP, GDP and possibly (p)ppGpp with moderate affinity, with high nucleotide exchange rates and a fairly low GTP hydrolysis rate. Plays a role in control of the cell cycle, stress response, ribosome biogenesis and in those bacteria that undergo differentiation, in morphogenesis control.</text>
</comment>
<dbReference type="PANTHER" id="PTHR11702">
    <property type="entry name" value="DEVELOPMENTALLY REGULATED GTP-BINDING PROTEIN-RELATED"/>
    <property type="match status" value="1"/>
</dbReference>
<evidence type="ECO:0000256" key="9">
    <source>
        <dbReference type="SAM" id="MobiDB-lite"/>
    </source>
</evidence>
<feature type="region of interest" description="Disordered" evidence="9">
    <location>
        <begin position="129"/>
        <end position="167"/>
    </location>
</feature>
<dbReference type="HAMAP" id="MF_01454">
    <property type="entry name" value="GTPase_Obg"/>
    <property type="match status" value="1"/>
</dbReference>
<evidence type="ECO:0000256" key="6">
    <source>
        <dbReference type="ARBA" id="ARBA00022842"/>
    </source>
</evidence>
<dbReference type="PIRSF" id="PIRSF002401">
    <property type="entry name" value="GTP_bd_Obg/CgtA"/>
    <property type="match status" value="1"/>
</dbReference>
<protein>
    <recommendedName>
        <fullName evidence="8">GTPase Obg</fullName>
        <ecNumber evidence="8">3.6.5.-</ecNumber>
    </recommendedName>
    <alternativeName>
        <fullName evidence="8">GTP-binding protein Obg</fullName>
    </alternativeName>
</protein>
<comment type="subcellular location">
    <subcellularLocation>
        <location evidence="8">Cytoplasm</location>
    </subcellularLocation>
</comment>
<keyword evidence="6 8" id="KW-0460">Magnesium</keyword>
<evidence type="ECO:0000256" key="4">
    <source>
        <dbReference type="ARBA" id="ARBA00022741"/>
    </source>
</evidence>
<dbReference type="InterPro" id="IPR036726">
    <property type="entry name" value="GTP1_OBG_dom_sf"/>
</dbReference>
<evidence type="ECO:0000259" key="11">
    <source>
        <dbReference type="PROSITE" id="PS51883"/>
    </source>
</evidence>
<dbReference type="InterPro" id="IPR014100">
    <property type="entry name" value="GTP-bd_Obg/CgtA"/>
</dbReference>
<dbReference type="PANTHER" id="PTHR11702:SF31">
    <property type="entry name" value="MITOCHONDRIAL RIBOSOME-ASSOCIATED GTPASE 2"/>
    <property type="match status" value="1"/>
</dbReference>
<evidence type="ECO:0000256" key="1">
    <source>
        <dbReference type="ARBA" id="ARBA00007699"/>
    </source>
</evidence>
<comment type="subunit">
    <text evidence="8">Monomer.</text>
</comment>
<dbReference type="InterPro" id="IPR031167">
    <property type="entry name" value="G_OBG"/>
</dbReference>
<feature type="compositionally biased region" description="Basic and acidic residues" evidence="9">
    <location>
        <begin position="150"/>
        <end position="160"/>
    </location>
</feature>
<evidence type="ECO:0000313" key="13">
    <source>
        <dbReference type="Proteomes" id="UP000199400"/>
    </source>
</evidence>
<dbReference type="EC" id="3.6.5.-" evidence="8"/>
<gene>
    <name evidence="8" type="primary">obg</name>
    <name evidence="12" type="ORF">SAMN02745121_01686</name>
</gene>
<keyword evidence="5 8" id="KW-0378">Hydrolase</keyword>
<dbReference type="GO" id="GO:0000287">
    <property type="term" value="F:magnesium ion binding"/>
    <property type="evidence" value="ECO:0007669"/>
    <property type="project" value="InterPro"/>
</dbReference>
<keyword evidence="3 8" id="KW-0479">Metal-binding</keyword>
<name>A0A1I1VIN9_9BACT</name>
<feature type="binding site" evidence="8">
    <location>
        <position position="255"/>
    </location>
    <ligand>
        <name>Mg(2+)</name>
        <dbReference type="ChEBI" id="CHEBI:18420"/>
    </ligand>
</feature>
<dbReference type="Pfam" id="PF01018">
    <property type="entry name" value="GTP1_OBG"/>
    <property type="match status" value="2"/>
</dbReference>
<feature type="binding site" evidence="8">
    <location>
        <begin position="374"/>
        <end position="376"/>
    </location>
    <ligand>
        <name>GTP</name>
        <dbReference type="ChEBI" id="CHEBI:37565"/>
    </ligand>
</feature>
<dbReference type="RefSeq" id="WP_096330507.1">
    <property type="nucleotide sequence ID" value="NZ_FOMX01000005.1"/>
</dbReference>
<evidence type="ECO:0000259" key="10">
    <source>
        <dbReference type="PROSITE" id="PS51710"/>
    </source>
</evidence>
<dbReference type="GO" id="GO:0005737">
    <property type="term" value="C:cytoplasm"/>
    <property type="evidence" value="ECO:0007669"/>
    <property type="project" value="UniProtKB-SubCell"/>
</dbReference>
<dbReference type="OrthoDB" id="9807318at2"/>
<evidence type="ECO:0000256" key="7">
    <source>
        <dbReference type="ARBA" id="ARBA00023134"/>
    </source>
</evidence>
<keyword evidence="4 8" id="KW-0547">Nucleotide-binding</keyword>
<dbReference type="Pfam" id="PF01926">
    <property type="entry name" value="MMR_HSR1"/>
    <property type="match status" value="1"/>
</dbReference>
<dbReference type="PRINTS" id="PR00326">
    <property type="entry name" value="GTP1OBG"/>
</dbReference>
<dbReference type="GO" id="GO:0005525">
    <property type="term" value="F:GTP binding"/>
    <property type="evidence" value="ECO:0007669"/>
    <property type="project" value="UniProtKB-UniRule"/>
</dbReference>
<evidence type="ECO:0000313" key="12">
    <source>
        <dbReference type="EMBL" id="SFD82877.1"/>
    </source>
</evidence>
<dbReference type="FunFam" id="2.70.210.12:FF:000001">
    <property type="entry name" value="GTPase Obg"/>
    <property type="match status" value="1"/>
</dbReference>
<evidence type="ECO:0000256" key="8">
    <source>
        <dbReference type="HAMAP-Rule" id="MF_01454"/>
    </source>
</evidence>
<dbReference type="NCBIfam" id="TIGR02729">
    <property type="entry name" value="Obg_CgtA"/>
    <property type="match status" value="1"/>
</dbReference>
<dbReference type="GO" id="GO:0003924">
    <property type="term" value="F:GTPase activity"/>
    <property type="evidence" value="ECO:0007669"/>
    <property type="project" value="UniProtKB-UniRule"/>
</dbReference>
<sequence>MRFIDQVRIVVRAGRGGDGLVGWRREKFVPDGGPAGGDGGKGGDVVFVADDHLTTLLDLKFRQHFAAESGRPGGPNKMTGRSGNDLRIRVPVGTTVFFEALAGEPGERPPWLADNVDEELDQIGAIAWTDDGTDIPEPVRVQKSGPIRRAQAEKDRRESELEPGTQLGDLTFHGQELVVAHGGLGGRGNVHFRSSTNRSPDFAEPGVPGEAYWLRLELKLLADVGIVGFPNVGKSTFIRAISRARPKVADYPFTTLVPQLGVVALAGERSLVVADVPGLIHGASEGRGLGLDFLRHLERTRVLLHLLSPDPTPGRDPMADLKALEKELAQYGTMFEGRPRVVALNKIDTPEGQEAMGPLRKALRAQGIPLFPVSARTGEGVPELLEALWRRVDMVRRGAASGPSPVSQS</sequence>
<evidence type="ECO:0000256" key="3">
    <source>
        <dbReference type="ARBA" id="ARBA00022723"/>
    </source>
</evidence>
<dbReference type="GO" id="GO:0042254">
    <property type="term" value="P:ribosome biogenesis"/>
    <property type="evidence" value="ECO:0007669"/>
    <property type="project" value="UniProtKB-UniRule"/>
</dbReference>
<dbReference type="CDD" id="cd01898">
    <property type="entry name" value="Obg"/>
    <property type="match status" value="1"/>
</dbReference>
<comment type="cofactor">
    <cofactor evidence="8">
        <name>Mg(2+)</name>
        <dbReference type="ChEBI" id="CHEBI:18420"/>
    </cofactor>
</comment>
<reference evidence="13" key="1">
    <citation type="submission" date="2016-10" db="EMBL/GenBank/DDBJ databases">
        <authorList>
            <person name="Varghese N."/>
            <person name="Submissions S."/>
        </authorList>
    </citation>
    <scope>NUCLEOTIDE SEQUENCE [LARGE SCALE GENOMIC DNA]</scope>
    <source>
        <strain evidence="13">ATCC 25963</strain>
    </source>
</reference>
<keyword evidence="2 8" id="KW-0963">Cytoplasm</keyword>
<evidence type="ECO:0000256" key="2">
    <source>
        <dbReference type="ARBA" id="ARBA00022490"/>
    </source>
</evidence>
<feature type="binding site" evidence="8">
    <location>
        <begin position="228"/>
        <end position="235"/>
    </location>
    <ligand>
        <name>GTP</name>
        <dbReference type="ChEBI" id="CHEBI:37565"/>
    </ligand>
</feature>
<dbReference type="SUPFAM" id="SSF82051">
    <property type="entry name" value="Obg GTP-binding protein N-terminal domain"/>
    <property type="match status" value="1"/>
</dbReference>
<feature type="domain" description="OBG-type G" evidence="10">
    <location>
        <begin position="222"/>
        <end position="393"/>
    </location>
</feature>
<dbReference type="PROSITE" id="PS51883">
    <property type="entry name" value="OBG"/>
    <property type="match status" value="1"/>
</dbReference>
<proteinExistence type="inferred from homology"/>
<feature type="binding site" evidence="8">
    <location>
        <begin position="345"/>
        <end position="348"/>
    </location>
    <ligand>
        <name>GTP</name>
        <dbReference type="ChEBI" id="CHEBI:37565"/>
    </ligand>
</feature>
<keyword evidence="7 8" id="KW-0342">GTP-binding</keyword>
<accession>A0A1I1VIN9</accession>
<organism evidence="12 13">
    <name type="scientific">Nannocystis exedens</name>
    <dbReference type="NCBI Taxonomy" id="54"/>
    <lineage>
        <taxon>Bacteria</taxon>
        <taxon>Pseudomonadati</taxon>
        <taxon>Myxococcota</taxon>
        <taxon>Polyangia</taxon>
        <taxon>Nannocystales</taxon>
        <taxon>Nannocystaceae</taxon>
        <taxon>Nannocystis</taxon>
    </lineage>
</organism>
<dbReference type="GO" id="GO:0043022">
    <property type="term" value="F:ribosome binding"/>
    <property type="evidence" value="ECO:0007669"/>
    <property type="project" value="UniProtKB-ARBA"/>
</dbReference>
<dbReference type="AlphaFoldDB" id="A0A1I1VIN9"/>